<dbReference type="Proteomes" id="UP000186922">
    <property type="component" value="Unassembled WGS sequence"/>
</dbReference>
<proteinExistence type="predicted"/>
<protein>
    <submittedName>
        <fullName evidence="2">Uncharacterized protein</fullName>
    </submittedName>
</protein>
<evidence type="ECO:0000256" key="1">
    <source>
        <dbReference type="SAM" id="MobiDB-lite"/>
    </source>
</evidence>
<accession>A0A1D1V3Z9</accession>
<reference evidence="2 3" key="1">
    <citation type="journal article" date="2016" name="Nat. Commun.">
        <title>Extremotolerant tardigrade genome and improved radiotolerance of human cultured cells by tardigrade-unique protein.</title>
        <authorList>
            <person name="Hashimoto T."/>
            <person name="Horikawa D.D."/>
            <person name="Saito Y."/>
            <person name="Kuwahara H."/>
            <person name="Kozuka-Hata H."/>
            <person name="Shin-I T."/>
            <person name="Minakuchi Y."/>
            <person name="Ohishi K."/>
            <person name="Motoyama A."/>
            <person name="Aizu T."/>
            <person name="Enomoto A."/>
            <person name="Kondo K."/>
            <person name="Tanaka S."/>
            <person name="Hara Y."/>
            <person name="Koshikawa S."/>
            <person name="Sagara H."/>
            <person name="Miura T."/>
            <person name="Yokobori S."/>
            <person name="Miyagawa K."/>
            <person name="Suzuki Y."/>
            <person name="Kubo T."/>
            <person name="Oyama M."/>
            <person name="Kohara Y."/>
            <person name="Fujiyama A."/>
            <person name="Arakawa K."/>
            <person name="Katayama T."/>
            <person name="Toyoda A."/>
            <person name="Kunieda T."/>
        </authorList>
    </citation>
    <scope>NUCLEOTIDE SEQUENCE [LARGE SCALE GENOMIC DNA]</scope>
    <source>
        <strain evidence="2 3">YOKOZUNA-1</strain>
    </source>
</reference>
<dbReference type="EMBL" id="BDGG01000002">
    <property type="protein sequence ID" value="GAU94377.1"/>
    <property type="molecule type" value="Genomic_DNA"/>
</dbReference>
<feature type="compositionally biased region" description="Basic and acidic residues" evidence="1">
    <location>
        <begin position="178"/>
        <end position="195"/>
    </location>
</feature>
<feature type="compositionally biased region" description="Polar residues" evidence="1">
    <location>
        <begin position="231"/>
        <end position="249"/>
    </location>
</feature>
<name>A0A1D1V3Z9_RAMVA</name>
<feature type="region of interest" description="Disordered" evidence="1">
    <location>
        <begin position="163"/>
        <end position="195"/>
    </location>
</feature>
<keyword evidence="3" id="KW-1185">Reference proteome</keyword>
<organism evidence="2 3">
    <name type="scientific">Ramazzottius varieornatus</name>
    <name type="common">Water bear</name>
    <name type="synonym">Tardigrade</name>
    <dbReference type="NCBI Taxonomy" id="947166"/>
    <lineage>
        <taxon>Eukaryota</taxon>
        <taxon>Metazoa</taxon>
        <taxon>Ecdysozoa</taxon>
        <taxon>Tardigrada</taxon>
        <taxon>Eutardigrada</taxon>
        <taxon>Parachela</taxon>
        <taxon>Hypsibioidea</taxon>
        <taxon>Ramazzottiidae</taxon>
        <taxon>Ramazzottius</taxon>
    </lineage>
</organism>
<evidence type="ECO:0000313" key="2">
    <source>
        <dbReference type="EMBL" id="GAU94377.1"/>
    </source>
</evidence>
<sequence>MSKDLTTRHILIDISNGLDYTLKDEIFDRQFTQKFLRAYDKHHIVRTLLHQQGSAIGNAEELIQKLKTVSAPPKASILKYPGKFQRRNHPDISEELKRFFRQFVSNEELGPLEDINSFFAHCFVLLSPASKNLRKTFHDSEEQLQKFNWHRFRWRRHAVTSRMDSAGPYKGTKNQSLKVHEEKGTTSDGRAPDPVEKDYTWQTEQYEDPVGLKNVRDFTADEGTVEGVIQSGMSRMTSGTQLTRQAVAP</sequence>
<feature type="region of interest" description="Disordered" evidence="1">
    <location>
        <begin position="229"/>
        <end position="249"/>
    </location>
</feature>
<evidence type="ECO:0000313" key="3">
    <source>
        <dbReference type="Proteomes" id="UP000186922"/>
    </source>
</evidence>
<comment type="caution">
    <text evidence="2">The sequence shown here is derived from an EMBL/GenBank/DDBJ whole genome shotgun (WGS) entry which is preliminary data.</text>
</comment>
<dbReference type="OrthoDB" id="10664737at2759"/>
<gene>
    <name evidence="2" type="primary">RvY_06159-1</name>
    <name evidence="2" type="synonym">RvY_06159.1</name>
    <name evidence="2" type="ORF">RvY_06159</name>
</gene>
<dbReference type="AlphaFoldDB" id="A0A1D1V3Z9"/>